<dbReference type="Proteomes" id="UP000721861">
    <property type="component" value="Unassembled WGS sequence"/>
</dbReference>
<name>A0ABS5KGL7_9BACT</name>
<keyword evidence="1" id="KW-0812">Transmembrane</keyword>
<protein>
    <recommendedName>
        <fullName evidence="4">GRAM domain-containing protein</fullName>
    </recommendedName>
</protein>
<accession>A0ABS5KGL7</accession>
<keyword evidence="3" id="KW-1185">Reference proteome</keyword>
<evidence type="ECO:0000256" key="1">
    <source>
        <dbReference type="SAM" id="Phobius"/>
    </source>
</evidence>
<evidence type="ECO:0000313" key="3">
    <source>
        <dbReference type="Proteomes" id="UP000721861"/>
    </source>
</evidence>
<reference evidence="2 3" key="1">
    <citation type="journal article" date="2014" name="Int. J. Syst. Evol. Microbiol.">
        <title>Carboxylicivirga gen. nov. in the family Marinilabiliaceae with two novel species, Carboxylicivirga mesophila sp. nov. and Carboxylicivirga taeanensis sp. nov., and reclassification of Cytophaga fermentans as Saccharicrinis fermentans gen. nov., comb. nov.</title>
        <authorList>
            <person name="Yang S.H."/>
            <person name="Seo H.S."/>
            <person name="Woo J.H."/>
            <person name="Oh H.M."/>
            <person name="Jang H."/>
            <person name="Lee J.H."/>
            <person name="Kim S.J."/>
            <person name="Kwon K.K."/>
        </authorList>
    </citation>
    <scope>NUCLEOTIDE SEQUENCE [LARGE SCALE GENOMIC DNA]</scope>
    <source>
        <strain evidence="2 3">JCM 18290</strain>
    </source>
</reference>
<evidence type="ECO:0008006" key="4">
    <source>
        <dbReference type="Google" id="ProtNLM"/>
    </source>
</evidence>
<keyword evidence="1" id="KW-1133">Transmembrane helix</keyword>
<proteinExistence type="predicted"/>
<gene>
    <name evidence="2" type="ORF">KEM09_19450</name>
</gene>
<evidence type="ECO:0000313" key="2">
    <source>
        <dbReference type="EMBL" id="MBS2213593.1"/>
    </source>
</evidence>
<dbReference type="RefSeq" id="WP_212230974.1">
    <property type="nucleotide sequence ID" value="NZ_JAGUCN010000030.1"/>
</dbReference>
<keyword evidence="1" id="KW-0472">Membrane</keyword>
<feature type="transmembrane region" description="Helical" evidence="1">
    <location>
        <begin position="16"/>
        <end position="37"/>
    </location>
</feature>
<dbReference type="EMBL" id="JAGUCN010000030">
    <property type="protein sequence ID" value="MBS2213593.1"/>
    <property type="molecule type" value="Genomic_DNA"/>
</dbReference>
<comment type="caution">
    <text evidence="2">The sequence shown here is derived from an EMBL/GenBank/DDBJ whole genome shotgun (WGS) entry which is preliminary data.</text>
</comment>
<organism evidence="2 3">
    <name type="scientific">Carboxylicivirga mesophila</name>
    <dbReference type="NCBI Taxonomy" id="1166478"/>
    <lineage>
        <taxon>Bacteria</taxon>
        <taxon>Pseudomonadati</taxon>
        <taxon>Bacteroidota</taxon>
        <taxon>Bacteroidia</taxon>
        <taxon>Marinilabiliales</taxon>
        <taxon>Marinilabiliaceae</taxon>
        <taxon>Carboxylicivirga</taxon>
    </lineage>
</organism>
<feature type="transmembrane region" description="Helical" evidence="1">
    <location>
        <begin position="49"/>
        <end position="67"/>
    </location>
</feature>
<sequence length="180" mass="20806">MKKVIIKSGFTSHQRFMLILFFIFSFIVGTGEVIGIAISDSLDLYPGDYIALFLFIISPGILILLLSKEGILISKDQLYNSQFIFGKPYFKTKIDLKNMKDISILNYNMAQRLVFISAANPNFAEKIRVNKVFLLNENHSQKRLVLTTKKMEHAELLVREIENAFALNHSDYNPPTRRRW</sequence>